<accession>A0ABR8QQE7</accession>
<protein>
    <submittedName>
        <fullName evidence="1">HAD hydrolase-like protein</fullName>
    </submittedName>
</protein>
<sequence>MKAVLFDFDGTLANTLPICYAAFNKVFQKFDQRTLSNHEVLSMFGPSETGIIRKHLKHADKEKAISSFYQYYNANHAKLVQDNNEIKQM</sequence>
<dbReference type="Gene3D" id="1.10.150.240">
    <property type="entry name" value="Putative phosphatase, domain 2"/>
    <property type="match status" value="1"/>
</dbReference>
<organism evidence="1 2">
    <name type="scientific">Cytobacillus stercorigallinarum</name>
    <dbReference type="NCBI Taxonomy" id="2762240"/>
    <lineage>
        <taxon>Bacteria</taxon>
        <taxon>Bacillati</taxon>
        <taxon>Bacillota</taxon>
        <taxon>Bacilli</taxon>
        <taxon>Bacillales</taxon>
        <taxon>Bacillaceae</taxon>
        <taxon>Cytobacillus</taxon>
    </lineage>
</organism>
<dbReference type="InterPro" id="IPR023214">
    <property type="entry name" value="HAD_sf"/>
</dbReference>
<proteinExistence type="predicted"/>
<dbReference type="EMBL" id="JACSQT010000005">
    <property type="protein sequence ID" value="MBD7937771.1"/>
    <property type="molecule type" value="Genomic_DNA"/>
</dbReference>
<reference evidence="1 2" key="1">
    <citation type="submission" date="2020-08" db="EMBL/GenBank/DDBJ databases">
        <title>A Genomic Blueprint of the Chicken Gut Microbiome.</title>
        <authorList>
            <person name="Gilroy R."/>
            <person name="Ravi A."/>
            <person name="Getino M."/>
            <person name="Pursley I."/>
            <person name="Horton D.L."/>
            <person name="Alikhan N.-F."/>
            <person name="Baker D."/>
            <person name="Gharbi K."/>
            <person name="Hall N."/>
            <person name="Watson M."/>
            <person name="Adriaenssens E.M."/>
            <person name="Foster-Nyarko E."/>
            <person name="Jarju S."/>
            <person name="Secka A."/>
            <person name="Antonio M."/>
            <person name="Oren A."/>
            <person name="Chaudhuri R."/>
            <person name="La Ragione R.M."/>
            <person name="Hildebrand F."/>
            <person name="Pallen M.J."/>
        </authorList>
    </citation>
    <scope>NUCLEOTIDE SEQUENCE [LARGE SCALE GENOMIC DNA]</scope>
    <source>
        <strain evidence="1 2">Sa5YUA1</strain>
    </source>
</reference>
<evidence type="ECO:0000313" key="1">
    <source>
        <dbReference type="EMBL" id="MBD7937771.1"/>
    </source>
</evidence>
<dbReference type="InterPro" id="IPR036412">
    <property type="entry name" value="HAD-like_sf"/>
</dbReference>
<dbReference type="Gene3D" id="3.40.50.1000">
    <property type="entry name" value="HAD superfamily/HAD-like"/>
    <property type="match status" value="1"/>
</dbReference>
<dbReference type="Proteomes" id="UP000657931">
    <property type="component" value="Unassembled WGS sequence"/>
</dbReference>
<dbReference type="InterPro" id="IPR023198">
    <property type="entry name" value="PGP-like_dom2"/>
</dbReference>
<keyword evidence="2" id="KW-1185">Reference proteome</keyword>
<dbReference type="InterPro" id="IPR041492">
    <property type="entry name" value="HAD_2"/>
</dbReference>
<name>A0ABR8QQE7_9BACI</name>
<dbReference type="Pfam" id="PF13419">
    <property type="entry name" value="HAD_2"/>
    <property type="match status" value="1"/>
</dbReference>
<comment type="caution">
    <text evidence="1">The sequence shown here is derived from an EMBL/GenBank/DDBJ whole genome shotgun (WGS) entry which is preliminary data.</text>
</comment>
<evidence type="ECO:0000313" key="2">
    <source>
        <dbReference type="Proteomes" id="UP000657931"/>
    </source>
</evidence>
<dbReference type="SUPFAM" id="SSF56784">
    <property type="entry name" value="HAD-like"/>
    <property type="match status" value="1"/>
</dbReference>
<gene>
    <name evidence="1" type="ORF">H9655_12135</name>
</gene>